<dbReference type="eggNOG" id="ENOG502SJP0">
    <property type="taxonomic scope" value="Eukaryota"/>
</dbReference>
<evidence type="ECO:0000256" key="2">
    <source>
        <dbReference type="SAM" id="Phobius"/>
    </source>
</evidence>
<feature type="domain" description="DUF7820" evidence="3">
    <location>
        <begin position="448"/>
        <end position="765"/>
    </location>
</feature>
<accession>K1WEY5</accession>
<evidence type="ECO:0000259" key="3">
    <source>
        <dbReference type="Pfam" id="PF25130"/>
    </source>
</evidence>
<feature type="region of interest" description="Disordered" evidence="1">
    <location>
        <begin position="587"/>
        <end position="616"/>
    </location>
</feature>
<feature type="region of interest" description="Disordered" evidence="1">
    <location>
        <begin position="42"/>
        <end position="86"/>
    </location>
</feature>
<dbReference type="OMA" id="YAMYPQN"/>
<feature type="compositionally biased region" description="Polar residues" evidence="1">
    <location>
        <begin position="70"/>
        <end position="82"/>
    </location>
</feature>
<keyword evidence="2" id="KW-1133">Transmembrane helix</keyword>
<keyword evidence="2" id="KW-0812">Transmembrane</keyword>
<gene>
    <name evidence="4" type="ORF">MBM_06041</name>
</gene>
<dbReference type="InParanoid" id="K1WEY5"/>
<keyword evidence="2" id="KW-0472">Membrane</keyword>
<feature type="compositionally biased region" description="Basic and acidic residues" evidence="1">
    <location>
        <begin position="599"/>
        <end position="616"/>
    </location>
</feature>
<dbReference type="GeneID" id="18761976"/>
<evidence type="ECO:0000256" key="1">
    <source>
        <dbReference type="SAM" id="MobiDB-lite"/>
    </source>
</evidence>
<feature type="region of interest" description="Disordered" evidence="1">
    <location>
        <begin position="651"/>
        <end position="670"/>
    </location>
</feature>
<dbReference type="PANTHER" id="PTHR42078:SF1">
    <property type="entry name" value="GLUCAN 1, 4-ALPHA-GLUCOSIDASE"/>
    <property type="match status" value="1"/>
</dbReference>
<keyword evidence="5" id="KW-1185">Reference proteome</keyword>
<dbReference type="Pfam" id="PF25130">
    <property type="entry name" value="DUF7820"/>
    <property type="match status" value="1"/>
</dbReference>
<feature type="region of interest" description="Disordered" evidence="1">
    <location>
        <begin position="426"/>
        <end position="445"/>
    </location>
</feature>
<feature type="compositionally biased region" description="Polar residues" evidence="1">
    <location>
        <begin position="348"/>
        <end position="361"/>
    </location>
</feature>
<evidence type="ECO:0000313" key="4">
    <source>
        <dbReference type="EMBL" id="EKD16030.1"/>
    </source>
</evidence>
<feature type="region of interest" description="Disordered" evidence="1">
    <location>
        <begin position="335"/>
        <end position="361"/>
    </location>
</feature>
<dbReference type="OrthoDB" id="5384459at2759"/>
<name>K1WEY5_MARBU</name>
<dbReference type="AlphaFoldDB" id="K1WEY5"/>
<dbReference type="STRING" id="1072389.K1WEY5"/>
<dbReference type="HOGENOM" id="CLU_011816_0_0_1"/>
<dbReference type="EMBL" id="JH921440">
    <property type="protein sequence ID" value="EKD16030.1"/>
    <property type="molecule type" value="Genomic_DNA"/>
</dbReference>
<dbReference type="KEGG" id="mbe:MBM_06041"/>
<protein>
    <recommendedName>
        <fullName evidence="3">DUF7820 domain-containing protein</fullName>
    </recommendedName>
</protein>
<dbReference type="PANTHER" id="PTHR42078">
    <property type="entry name" value="GLUCAN 1, 4-ALPHA-GLUCOSIDASE"/>
    <property type="match status" value="1"/>
</dbReference>
<reference evidence="4 5" key="1">
    <citation type="journal article" date="2012" name="BMC Genomics">
        <title>Sequencing the genome of Marssonina brunnea reveals fungus-poplar co-evolution.</title>
        <authorList>
            <person name="Zhu S."/>
            <person name="Cao Y.-Z."/>
            <person name="Jiang C."/>
            <person name="Tan B.-Y."/>
            <person name="Wang Z."/>
            <person name="Feng S."/>
            <person name="Zhang L."/>
            <person name="Su X.-H."/>
            <person name="Brejova B."/>
            <person name="Vinar T."/>
            <person name="Xu M."/>
            <person name="Wang M.-X."/>
            <person name="Zhang S.-G."/>
            <person name="Huang M.-R."/>
            <person name="Wu R."/>
            <person name="Zhou Y."/>
        </authorList>
    </citation>
    <scope>NUCLEOTIDE SEQUENCE [LARGE SCALE GENOMIC DNA]</scope>
    <source>
        <strain evidence="4 5">MB_m1</strain>
    </source>
</reference>
<feature type="region of interest" description="Disordered" evidence="1">
    <location>
        <begin position="98"/>
        <end position="149"/>
    </location>
</feature>
<dbReference type="Proteomes" id="UP000006753">
    <property type="component" value="Unassembled WGS sequence"/>
</dbReference>
<feature type="compositionally biased region" description="Low complexity" evidence="1">
    <location>
        <begin position="651"/>
        <end position="663"/>
    </location>
</feature>
<evidence type="ECO:0000313" key="5">
    <source>
        <dbReference type="Proteomes" id="UP000006753"/>
    </source>
</evidence>
<proteinExistence type="predicted"/>
<dbReference type="InterPro" id="IPR056722">
    <property type="entry name" value="DUF7820"/>
</dbReference>
<feature type="transmembrane region" description="Helical" evidence="2">
    <location>
        <begin position="395"/>
        <end position="419"/>
    </location>
</feature>
<sequence length="766" mass="82810">MSIASYPSGAVASRPLQLLADKWIESIAREWPTKGSSGCSALLGSALSPGREMAGPEHQSSMEFDRRASTRSSLPPQPQSIHFNEDDDEEDYDLQAMGISDGFRPQGDMAMTGHNRRSSGASQYIPPGRSRTPPPRPSSTTKPRALDSFALRHDGGMATDPRRISSVASNDFNAAPTRSSSVSTDMPYMRPESPYQGPSGPSHPYQMYPQESRLARTASIATTSTAAIMVPERPYNGPGGPTHPYGMYPQNTVPEAESVVDVMAPVPVGFPGLNSNYQRRLGPEGEEMADIIGPDGHTEQLPPYTKYPDEAIARKIRPTVAIPVDGAGGMGLATRNPEFSSREELESPSRQSTRSAMSGHSNHQVNVAAIGASEKPELNKWQKTARKKVCGVVPVWVLLLIGIVFVVFAIILGTVLAVLKPKHPPGGGPNGEGSGNPPSGKRPLYDTTMTATFDATPFTASPTGIPDLPTGTYALPLSAPSAMQDSCLSNTEQSSAWSCEIPMTSLNIAVTPIIGGSALASYEVNLSLGNDIFRESYPYGTQPPVLSQDHVLNLITDSQASDKGPAWFFEMPYNKIVILPETSFTDPAVTPIGKRNHDKRGDEERGEGRSPGDFQRKYAAQPGDMPWFCYWNGTQLETYIYVNLTSSAGQSSSTTSAYGSSPTETRSPQELGYLPAYPRVLKIEERRVLAPHSIPPYCVQHQIDKYGGAHVALNSTNEPIVVYLSETESSAVSQMAVRDLRTSHGVDQMVKRQETTSDCGCVWLWT</sequence>
<organism evidence="4 5">
    <name type="scientific">Marssonina brunnea f. sp. multigermtubi (strain MB_m1)</name>
    <name type="common">Marssonina leaf spot fungus</name>
    <dbReference type="NCBI Taxonomy" id="1072389"/>
    <lineage>
        <taxon>Eukaryota</taxon>
        <taxon>Fungi</taxon>
        <taxon>Dikarya</taxon>
        <taxon>Ascomycota</taxon>
        <taxon>Pezizomycotina</taxon>
        <taxon>Leotiomycetes</taxon>
        <taxon>Helotiales</taxon>
        <taxon>Drepanopezizaceae</taxon>
        <taxon>Drepanopeziza</taxon>
    </lineage>
</organism>